<dbReference type="EMBL" id="CAXAMM010002670">
    <property type="protein sequence ID" value="CAK8997053.1"/>
    <property type="molecule type" value="Genomic_DNA"/>
</dbReference>
<evidence type="ECO:0000256" key="2">
    <source>
        <dbReference type="SAM" id="Phobius"/>
    </source>
</evidence>
<dbReference type="PROSITE" id="PS50994">
    <property type="entry name" value="INTEGRASE"/>
    <property type="match status" value="1"/>
</dbReference>
<gene>
    <name evidence="4" type="ORF">SCF082_LOCUS5062</name>
</gene>
<evidence type="ECO:0000256" key="1">
    <source>
        <dbReference type="SAM" id="MobiDB-lite"/>
    </source>
</evidence>
<protein>
    <submittedName>
        <fullName evidence="4">Cysteine desulfurase IscS</fullName>
    </submittedName>
</protein>
<keyword evidence="2" id="KW-1133">Transmembrane helix</keyword>
<feature type="compositionally biased region" description="Polar residues" evidence="1">
    <location>
        <begin position="1"/>
        <end position="10"/>
    </location>
</feature>
<evidence type="ECO:0000313" key="4">
    <source>
        <dbReference type="EMBL" id="CAK8997053.1"/>
    </source>
</evidence>
<dbReference type="InterPro" id="IPR012337">
    <property type="entry name" value="RNaseH-like_sf"/>
</dbReference>
<name>A0ABP0I6L1_9DINO</name>
<dbReference type="InterPro" id="IPR036397">
    <property type="entry name" value="RNaseH_sf"/>
</dbReference>
<reference evidence="4 5" key="1">
    <citation type="submission" date="2024-02" db="EMBL/GenBank/DDBJ databases">
        <authorList>
            <person name="Chen Y."/>
            <person name="Shah S."/>
            <person name="Dougan E. K."/>
            <person name="Thang M."/>
            <person name="Chan C."/>
        </authorList>
    </citation>
    <scope>NUCLEOTIDE SEQUENCE [LARGE SCALE GENOMIC DNA]</scope>
</reference>
<sequence length="708" mass="79674">MSGRGSQQRTWRGGVGATSSQRATASPSASQRVSAPTPPPMASPKAMATPIPSPSTTTPVATGARPKFKAAPALLQQAQRMTAAKTPPMKKEMKSEVKDEVEEAKSGRVPKFEVNYEWVIVLYHFGELNNVMAATTGVTTAEKAMVLRAHINLGHPTVKEFSRLLKAAGTREDIIQYVLREFQCEGCLKERRQPTRLPAATPRTYDFNVVIGVDLIFLYGENNRDELPVLNCTCFGTLYSTFTLVHPNRRGSQLVWAAFAQAWLRVFGAPSFIIMDQGLEFMGSFLDGVENHAIRPLWIDRDAPWQNGITERRGGLFKEVYYKTRELRHPTDIDEVKTLIHEVSWALQTMTNRSGHSPAQRVLGRQPSLNADGLTDTAEYEYSKTGDSAWAKAEEIRQAARRALMEVDSRERLQRAVRARPRQAREQHVFEEGEPVSVWRIGRRGFQAKVGPCFVVLQRGDTIWVTRRGELWRCNRAQVFPMGALEKQGLEVIPLELLRAKEKLRFQTEKLGYVDVEQEGPPQEQPDVVPIRDEPDQELTADPWSYVDAWMQGSFWKGCCGTLAADQLNVLLSLSWALRRCLATVTCLCCKPLPAASWFDLALLLYPFPPGSPYFTTAKAVRRPLNEQEEQDDMELRQATHTRTTTSFDVVETHLDSSYSIWERHLGVPHPWITYAFPAWWSMVVAPALLLAVAVAAFHHSNALLFSQ</sequence>
<evidence type="ECO:0000259" key="3">
    <source>
        <dbReference type="PROSITE" id="PS50994"/>
    </source>
</evidence>
<comment type="caution">
    <text evidence="4">The sequence shown here is derived from an EMBL/GenBank/DDBJ whole genome shotgun (WGS) entry which is preliminary data.</text>
</comment>
<dbReference type="Gene3D" id="3.30.420.10">
    <property type="entry name" value="Ribonuclease H-like superfamily/Ribonuclease H"/>
    <property type="match status" value="1"/>
</dbReference>
<feature type="transmembrane region" description="Helical" evidence="2">
    <location>
        <begin position="679"/>
        <end position="698"/>
    </location>
</feature>
<accession>A0ABP0I6L1</accession>
<keyword evidence="2" id="KW-0472">Membrane</keyword>
<feature type="non-terminal residue" evidence="4">
    <location>
        <position position="708"/>
    </location>
</feature>
<evidence type="ECO:0000313" key="5">
    <source>
        <dbReference type="Proteomes" id="UP001642464"/>
    </source>
</evidence>
<dbReference type="SUPFAM" id="SSF53098">
    <property type="entry name" value="Ribonuclease H-like"/>
    <property type="match status" value="1"/>
</dbReference>
<keyword evidence="2" id="KW-0812">Transmembrane</keyword>
<feature type="region of interest" description="Disordered" evidence="1">
    <location>
        <begin position="1"/>
        <end position="69"/>
    </location>
</feature>
<proteinExistence type="predicted"/>
<keyword evidence="5" id="KW-1185">Reference proteome</keyword>
<organism evidence="4 5">
    <name type="scientific">Durusdinium trenchii</name>
    <dbReference type="NCBI Taxonomy" id="1381693"/>
    <lineage>
        <taxon>Eukaryota</taxon>
        <taxon>Sar</taxon>
        <taxon>Alveolata</taxon>
        <taxon>Dinophyceae</taxon>
        <taxon>Suessiales</taxon>
        <taxon>Symbiodiniaceae</taxon>
        <taxon>Durusdinium</taxon>
    </lineage>
</organism>
<dbReference type="InterPro" id="IPR001584">
    <property type="entry name" value="Integrase_cat-core"/>
</dbReference>
<feature type="domain" description="Integrase catalytic" evidence="3">
    <location>
        <begin position="198"/>
        <end position="366"/>
    </location>
</feature>
<dbReference type="Proteomes" id="UP001642464">
    <property type="component" value="Unassembled WGS sequence"/>
</dbReference>
<feature type="compositionally biased region" description="Polar residues" evidence="1">
    <location>
        <begin position="17"/>
        <end position="34"/>
    </location>
</feature>